<evidence type="ECO:0008006" key="3">
    <source>
        <dbReference type="Google" id="ProtNLM"/>
    </source>
</evidence>
<evidence type="ECO:0000313" key="2">
    <source>
        <dbReference type="Proteomes" id="UP001215087"/>
    </source>
</evidence>
<gene>
    <name evidence="1" type="ORF">PTZ04_21225</name>
</gene>
<evidence type="ECO:0000313" key="1">
    <source>
        <dbReference type="EMBL" id="MDE1472787.1"/>
    </source>
</evidence>
<reference evidence="1 2" key="1">
    <citation type="submission" date="2023-02" db="EMBL/GenBank/DDBJ databases">
        <title>Comparative genome analysis of Eubacterium limosum species.</title>
        <authorList>
            <person name="Bak J.E."/>
        </authorList>
    </citation>
    <scope>NUCLEOTIDE SEQUENCE [LARGE SCALE GENOMIC DNA]</scope>
    <source>
        <strain evidence="1 2">KGMB01548</strain>
    </source>
</reference>
<comment type="caution">
    <text evidence="1">The sequence shown here is derived from an EMBL/GenBank/DDBJ whole genome shotgun (WGS) entry which is preliminary data.</text>
</comment>
<accession>A0ABT5UUY8</accession>
<name>A0ABT5UUY8_EUBLI</name>
<protein>
    <recommendedName>
        <fullName evidence="3">HEPN AbiU2-like domain-containing protein</fullName>
    </recommendedName>
</protein>
<organism evidence="1 2">
    <name type="scientific">Eubacterium limosum</name>
    <dbReference type="NCBI Taxonomy" id="1736"/>
    <lineage>
        <taxon>Bacteria</taxon>
        <taxon>Bacillati</taxon>
        <taxon>Bacillota</taxon>
        <taxon>Clostridia</taxon>
        <taxon>Eubacteriales</taxon>
        <taxon>Eubacteriaceae</taxon>
        <taxon>Eubacterium</taxon>
    </lineage>
</organism>
<dbReference type="RefSeq" id="WP_274703046.1">
    <property type="nucleotide sequence ID" value="NZ_JAQSVD010000020.1"/>
</dbReference>
<dbReference type="Proteomes" id="UP001215087">
    <property type="component" value="Unassembled WGS sequence"/>
</dbReference>
<dbReference type="EMBL" id="JAQSVD010000020">
    <property type="protein sequence ID" value="MDE1472787.1"/>
    <property type="molecule type" value="Genomic_DNA"/>
</dbReference>
<sequence length="227" mass="27300">MIELHRDLSSVKDDIEKYLNLIFQNNKEFLDNNDKILRSIVKNFLFLRQIDFCGNEELHYGKCMIFDVHLTLHSLNYHSKKFFFTSYRSFIENSLRFILNFSDNDETGIRDIFKKVREKYSDEISARLVNYFNGEYGKCCNAVHSNIKSNIAIYEYYVDFLENDKIDQIEMKKILNQFSKFLQELSLFWVVNESERIDSAFYKEKYKLRYLLSEKNYALFKQKSSAI</sequence>
<proteinExistence type="predicted"/>
<keyword evidence="2" id="KW-1185">Reference proteome</keyword>